<sequence>MIRVLLADDQQLVRAGFRSLLDRTADIEVVAEAGDGLAAVDLARSVRPDLVLMDIRMPGIDGLDATRRILAAPGAERVRVIILTTFELDEYIFAALRAGASGFLAKTAPPADLRRAIRVAAAGEALLTPGVTKRVIAHFACPDGSAALDASALAVLTEREREVTAAVAAGLSNQEIAERLFMSPLTAKTHVSRIMTKLGLRDRAQIVVVAYETGLVRPGEG</sequence>
<dbReference type="InterPro" id="IPR000792">
    <property type="entry name" value="Tscrpt_reg_LuxR_C"/>
</dbReference>
<reference evidence="8" key="2">
    <citation type="submission" date="2020-09" db="EMBL/GenBank/DDBJ databases">
        <authorList>
            <person name="Sun Q."/>
            <person name="Ohkuma M."/>
        </authorList>
    </citation>
    <scope>NUCLEOTIDE SEQUENCE</scope>
    <source>
        <strain evidence="8">JCM 19831</strain>
    </source>
</reference>
<keyword evidence="3 8" id="KW-0238">DNA-binding</keyword>
<dbReference type="SUPFAM" id="SSF52172">
    <property type="entry name" value="CheY-like"/>
    <property type="match status" value="1"/>
</dbReference>
<organism evidence="8 9">
    <name type="scientific">Dactylosporangium sucinum</name>
    <dbReference type="NCBI Taxonomy" id="1424081"/>
    <lineage>
        <taxon>Bacteria</taxon>
        <taxon>Bacillati</taxon>
        <taxon>Actinomycetota</taxon>
        <taxon>Actinomycetes</taxon>
        <taxon>Micromonosporales</taxon>
        <taxon>Micromonosporaceae</taxon>
        <taxon>Dactylosporangium</taxon>
    </lineage>
</organism>
<keyword evidence="2" id="KW-0805">Transcription regulation</keyword>
<dbReference type="InterPro" id="IPR058245">
    <property type="entry name" value="NreC/VraR/RcsB-like_REC"/>
</dbReference>
<evidence type="ECO:0000259" key="6">
    <source>
        <dbReference type="PROSITE" id="PS50043"/>
    </source>
</evidence>
<evidence type="ECO:0000256" key="2">
    <source>
        <dbReference type="ARBA" id="ARBA00023015"/>
    </source>
</evidence>
<protein>
    <submittedName>
        <fullName evidence="8">DNA-binding response regulator</fullName>
    </submittedName>
</protein>
<comment type="caution">
    <text evidence="8">The sequence shown here is derived from an EMBL/GenBank/DDBJ whole genome shotgun (WGS) entry which is preliminary data.</text>
</comment>
<dbReference type="PANTHER" id="PTHR43214">
    <property type="entry name" value="TWO-COMPONENT RESPONSE REGULATOR"/>
    <property type="match status" value="1"/>
</dbReference>
<dbReference type="Pfam" id="PF00196">
    <property type="entry name" value="GerE"/>
    <property type="match status" value="1"/>
</dbReference>
<dbReference type="PANTHER" id="PTHR43214:SF24">
    <property type="entry name" value="TRANSCRIPTIONAL REGULATORY PROTEIN NARL-RELATED"/>
    <property type="match status" value="1"/>
</dbReference>
<dbReference type="SMART" id="SM00448">
    <property type="entry name" value="REC"/>
    <property type="match status" value="1"/>
</dbReference>
<dbReference type="CDD" id="cd06170">
    <property type="entry name" value="LuxR_C_like"/>
    <property type="match status" value="1"/>
</dbReference>
<proteinExistence type="predicted"/>
<keyword evidence="9" id="KW-1185">Reference proteome</keyword>
<evidence type="ECO:0000256" key="1">
    <source>
        <dbReference type="ARBA" id="ARBA00022553"/>
    </source>
</evidence>
<dbReference type="Gene3D" id="3.40.50.2300">
    <property type="match status" value="1"/>
</dbReference>
<keyword evidence="4" id="KW-0804">Transcription</keyword>
<dbReference type="CDD" id="cd17535">
    <property type="entry name" value="REC_NarL-like"/>
    <property type="match status" value="1"/>
</dbReference>
<dbReference type="GO" id="GO:0006355">
    <property type="term" value="P:regulation of DNA-templated transcription"/>
    <property type="evidence" value="ECO:0007669"/>
    <property type="project" value="InterPro"/>
</dbReference>
<evidence type="ECO:0000313" key="8">
    <source>
        <dbReference type="EMBL" id="GGM74278.1"/>
    </source>
</evidence>
<dbReference type="SMART" id="SM00421">
    <property type="entry name" value="HTH_LUXR"/>
    <property type="match status" value="1"/>
</dbReference>
<dbReference type="PROSITE" id="PS50043">
    <property type="entry name" value="HTH_LUXR_2"/>
    <property type="match status" value="1"/>
</dbReference>
<dbReference type="AlphaFoldDB" id="A0A917X6F0"/>
<evidence type="ECO:0000256" key="3">
    <source>
        <dbReference type="ARBA" id="ARBA00023125"/>
    </source>
</evidence>
<evidence type="ECO:0000256" key="5">
    <source>
        <dbReference type="PROSITE-ProRule" id="PRU00169"/>
    </source>
</evidence>
<feature type="domain" description="HTH luxR-type" evidence="6">
    <location>
        <begin position="149"/>
        <end position="214"/>
    </location>
</feature>
<name>A0A917X6F0_9ACTN</name>
<evidence type="ECO:0000313" key="9">
    <source>
        <dbReference type="Proteomes" id="UP000642070"/>
    </source>
</evidence>
<dbReference type="EMBL" id="BMPI01000068">
    <property type="protein sequence ID" value="GGM74278.1"/>
    <property type="molecule type" value="Genomic_DNA"/>
</dbReference>
<evidence type="ECO:0000259" key="7">
    <source>
        <dbReference type="PROSITE" id="PS50110"/>
    </source>
</evidence>
<evidence type="ECO:0000256" key="4">
    <source>
        <dbReference type="ARBA" id="ARBA00023163"/>
    </source>
</evidence>
<accession>A0A917X6F0</accession>
<dbReference type="Proteomes" id="UP000642070">
    <property type="component" value="Unassembled WGS sequence"/>
</dbReference>
<dbReference type="GO" id="GO:0003677">
    <property type="term" value="F:DNA binding"/>
    <property type="evidence" value="ECO:0007669"/>
    <property type="project" value="UniProtKB-KW"/>
</dbReference>
<dbReference type="PRINTS" id="PR00038">
    <property type="entry name" value="HTHLUXR"/>
</dbReference>
<dbReference type="InterPro" id="IPR016032">
    <property type="entry name" value="Sig_transdc_resp-reg_C-effctor"/>
</dbReference>
<dbReference type="SUPFAM" id="SSF46894">
    <property type="entry name" value="C-terminal effector domain of the bipartite response regulators"/>
    <property type="match status" value="1"/>
</dbReference>
<dbReference type="InterPro" id="IPR039420">
    <property type="entry name" value="WalR-like"/>
</dbReference>
<dbReference type="PROSITE" id="PS50110">
    <property type="entry name" value="RESPONSE_REGULATORY"/>
    <property type="match status" value="1"/>
</dbReference>
<reference evidence="8" key="1">
    <citation type="journal article" date="2014" name="Int. J. Syst. Evol. Microbiol.">
        <title>Complete genome sequence of Corynebacterium casei LMG S-19264T (=DSM 44701T), isolated from a smear-ripened cheese.</title>
        <authorList>
            <consortium name="US DOE Joint Genome Institute (JGI-PGF)"/>
            <person name="Walter F."/>
            <person name="Albersmeier A."/>
            <person name="Kalinowski J."/>
            <person name="Ruckert C."/>
        </authorList>
    </citation>
    <scope>NUCLEOTIDE SEQUENCE</scope>
    <source>
        <strain evidence="8">JCM 19831</strain>
    </source>
</reference>
<dbReference type="RefSeq" id="WP_190256192.1">
    <property type="nucleotide sequence ID" value="NZ_BMPI01000068.1"/>
</dbReference>
<keyword evidence="1 5" id="KW-0597">Phosphoprotein</keyword>
<dbReference type="InterPro" id="IPR011006">
    <property type="entry name" value="CheY-like_superfamily"/>
</dbReference>
<feature type="domain" description="Response regulatory" evidence="7">
    <location>
        <begin position="3"/>
        <end position="121"/>
    </location>
</feature>
<dbReference type="GO" id="GO:0000160">
    <property type="term" value="P:phosphorelay signal transduction system"/>
    <property type="evidence" value="ECO:0007669"/>
    <property type="project" value="InterPro"/>
</dbReference>
<gene>
    <name evidence="8" type="ORF">GCM10007977_089770</name>
</gene>
<dbReference type="Pfam" id="PF00072">
    <property type="entry name" value="Response_reg"/>
    <property type="match status" value="1"/>
</dbReference>
<dbReference type="InterPro" id="IPR001789">
    <property type="entry name" value="Sig_transdc_resp-reg_receiver"/>
</dbReference>
<feature type="modified residue" description="4-aspartylphosphate" evidence="5">
    <location>
        <position position="54"/>
    </location>
</feature>